<feature type="coiled-coil region" evidence="1">
    <location>
        <begin position="155"/>
        <end position="325"/>
    </location>
</feature>
<protein>
    <submittedName>
        <fullName evidence="3">Uncharacterized protein</fullName>
    </submittedName>
</protein>
<proteinExistence type="predicted"/>
<dbReference type="OrthoDB" id="3065671at2759"/>
<dbReference type="Proteomes" id="UP000807469">
    <property type="component" value="Unassembled WGS sequence"/>
</dbReference>
<name>A0A9P5YQ21_9AGAR</name>
<gene>
    <name evidence="3" type="ORF">BDN70DRAFT_997870</name>
</gene>
<dbReference type="EMBL" id="MU155478">
    <property type="protein sequence ID" value="KAF9473008.1"/>
    <property type="molecule type" value="Genomic_DNA"/>
</dbReference>
<keyword evidence="1" id="KW-0175">Coiled coil</keyword>
<evidence type="ECO:0000256" key="2">
    <source>
        <dbReference type="SAM" id="MobiDB-lite"/>
    </source>
</evidence>
<evidence type="ECO:0000313" key="4">
    <source>
        <dbReference type="Proteomes" id="UP000807469"/>
    </source>
</evidence>
<comment type="caution">
    <text evidence="3">The sequence shown here is derived from an EMBL/GenBank/DDBJ whole genome shotgun (WGS) entry which is preliminary data.</text>
</comment>
<evidence type="ECO:0000313" key="3">
    <source>
        <dbReference type="EMBL" id="KAF9473008.1"/>
    </source>
</evidence>
<accession>A0A9P5YQ21</accession>
<reference evidence="3" key="1">
    <citation type="submission" date="2020-11" db="EMBL/GenBank/DDBJ databases">
        <authorList>
            <consortium name="DOE Joint Genome Institute"/>
            <person name="Ahrendt S."/>
            <person name="Riley R."/>
            <person name="Andreopoulos W."/>
            <person name="Labutti K."/>
            <person name="Pangilinan J."/>
            <person name="Ruiz-Duenas F.J."/>
            <person name="Barrasa J.M."/>
            <person name="Sanchez-Garcia M."/>
            <person name="Camarero S."/>
            <person name="Miyauchi S."/>
            <person name="Serrano A."/>
            <person name="Linde D."/>
            <person name="Babiker R."/>
            <person name="Drula E."/>
            <person name="Ayuso-Fernandez I."/>
            <person name="Pacheco R."/>
            <person name="Padilla G."/>
            <person name="Ferreira P."/>
            <person name="Barriuso J."/>
            <person name="Kellner H."/>
            <person name="Castanera R."/>
            <person name="Alfaro M."/>
            <person name="Ramirez L."/>
            <person name="Pisabarro A.G."/>
            <person name="Kuo A."/>
            <person name="Tritt A."/>
            <person name="Lipzen A."/>
            <person name="He G."/>
            <person name="Yan M."/>
            <person name="Ng V."/>
            <person name="Cullen D."/>
            <person name="Martin F."/>
            <person name="Rosso M.-N."/>
            <person name="Henrissat B."/>
            <person name="Hibbett D."/>
            <person name="Martinez A.T."/>
            <person name="Grigoriev I.V."/>
        </authorList>
    </citation>
    <scope>NUCLEOTIDE SEQUENCE</scope>
    <source>
        <strain evidence="3">CIRM-BRFM 674</strain>
    </source>
</reference>
<evidence type="ECO:0000256" key="1">
    <source>
        <dbReference type="SAM" id="Coils"/>
    </source>
</evidence>
<keyword evidence="4" id="KW-1185">Reference proteome</keyword>
<feature type="region of interest" description="Disordered" evidence="2">
    <location>
        <begin position="81"/>
        <end position="102"/>
    </location>
</feature>
<dbReference type="AlphaFoldDB" id="A0A9P5YQ21"/>
<organism evidence="3 4">
    <name type="scientific">Pholiota conissans</name>
    <dbReference type="NCBI Taxonomy" id="109636"/>
    <lineage>
        <taxon>Eukaryota</taxon>
        <taxon>Fungi</taxon>
        <taxon>Dikarya</taxon>
        <taxon>Basidiomycota</taxon>
        <taxon>Agaricomycotina</taxon>
        <taxon>Agaricomycetes</taxon>
        <taxon>Agaricomycetidae</taxon>
        <taxon>Agaricales</taxon>
        <taxon>Agaricineae</taxon>
        <taxon>Strophariaceae</taxon>
        <taxon>Pholiota</taxon>
    </lineage>
</organism>
<sequence>MPYQSQMPPTGLRRAISGLFPSQKPRKSFSIDGFKFLDLQLISDVPARSKDSELIPSDNKIHKFEAPLPSLPEVCDTAEDNECHREPHTRHVSSASAPLPDIHPVSSLPEPRRFVSQSAPPRSHQNLVEDSDNKALYGRIQFLTQETNDIYTVNLEQLRADLLKATSEKNHLKQRLHRQDEQNHKLMEDLRVANEEKRMLHSELEARSAIIAELLDMNDKLRQDVQTEREEKMDLRERLDNATANLQGKTTQLQEANNVRTRSRNLMTVMTGSINSMEKRIDKLESFIQSLTRQKENAEEQVKSLETKVSELAEVKVQLTSLQKEQETWRGRMDVMIHKVFASERRIRMFNHGIQPHNDRNLQDGANGYPIKRGNIRPKNFSAQFVDAVATLNEAILNAATILQPLYNFSIASTWSGDLERARIILGNWITSLFSKEGWSRPAFFQAVIQIFLVDWCRAIIEAWYPKQQSFAELFMTALLSQKKSSSKSSNRRLHGLSAGENHFEGATTHFQAVQITANASSPDLSSWATEIMNDLISVLPVPNMTRELREDILLPVLTPLVQQAYDIRMALAEGDICGNLRLLIPSSDIHFQPESMSRPDDLTLRIQKNEPADLGDTAGCTGIGLQSISIQKSKSGASFIECTTVLLPTIVLARDLVIS</sequence>